<proteinExistence type="predicted"/>
<dbReference type="InterPro" id="IPR002925">
    <property type="entry name" value="Dienelactn_hydro"/>
</dbReference>
<sequence length="249" mass="27577">MIEQQIAIPTKDGHTATFIVHPERGGPFPVILFYMDAPAIREELRDMARRLATSGYYVMLPNLYYRSGVVELGALPADPNAPERKRMFALMGSLTIPMIMDDTRALLTYAEGQTAANTKIIGTVGYCMSGRYAVNAATHFPDRVKAAASVYGTQLATDQDDSPHLAASKTKAELYFACAETDIYAPTEIIEKVKQGMSGAKNGAKAEVEIYPGTHHGFAFPKRPVYDRDAAERHWERLLALYRRNLVQS</sequence>
<dbReference type="OrthoDB" id="9787933at2"/>
<evidence type="ECO:0000259" key="1">
    <source>
        <dbReference type="Pfam" id="PF01738"/>
    </source>
</evidence>
<name>A0A5D3K020_9BRAD</name>
<evidence type="ECO:0000313" key="3">
    <source>
        <dbReference type="Proteomes" id="UP000324758"/>
    </source>
</evidence>
<keyword evidence="3" id="KW-1185">Reference proteome</keyword>
<dbReference type="InterPro" id="IPR029058">
    <property type="entry name" value="AB_hydrolase_fold"/>
</dbReference>
<feature type="domain" description="Dienelactone hydrolase" evidence="1">
    <location>
        <begin position="17"/>
        <end position="243"/>
    </location>
</feature>
<accession>A0A5D3K020</accession>
<reference evidence="2 3" key="1">
    <citation type="submission" date="2019-08" db="EMBL/GenBank/DDBJ databases">
        <title>Bradyrhizobium hipponensis sp. nov., a rhizobium isolated from a Lupinus angustifolius root nodule in Tunisia.</title>
        <authorList>
            <person name="Off K."/>
            <person name="Rejili M."/>
            <person name="Mars M."/>
            <person name="Brachmann A."/>
            <person name="Marin M."/>
        </authorList>
    </citation>
    <scope>NUCLEOTIDE SEQUENCE [LARGE SCALE GENOMIC DNA]</scope>
    <source>
        <strain evidence="2 3">CTAW71</strain>
    </source>
</reference>
<dbReference type="InterPro" id="IPR051049">
    <property type="entry name" value="Dienelactone_hydrolase-like"/>
</dbReference>
<dbReference type="Gene3D" id="3.40.50.1820">
    <property type="entry name" value="alpha/beta hydrolase"/>
    <property type="match status" value="1"/>
</dbReference>
<dbReference type="PANTHER" id="PTHR46623:SF10">
    <property type="entry name" value="CARBOXYMETHYLENEBUTENOLIDASE HOMOLOG"/>
    <property type="match status" value="1"/>
</dbReference>
<dbReference type="GO" id="GO:0016787">
    <property type="term" value="F:hydrolase activity"/>
    <property type="evidence" value="ECO:0007669"/>
    <property type="project" value="UniProtKB-KW"/>
</dbReference>
<dbReference type="RefSeq" id="WP_148777674.1">
    <property type="nucleotide sequence ID" value="NZ_VSSS01000068.1"/>
</dbReference>
<dbReference type="EMBL" id="VSSS01000068">
    <property type="protein sequence ID" value="TYL88115.1"/>
    <property type="molecule type" value="Genomic_DNA"/>
</dbReference>
<dbReference type="Pfam" id="PF01738">
    <property type="entry name" value="DLH"/>
    <property type="match status" value="1"/>
</dbReference>
<comment type="caution">
    <text evidence="2">The sequence shown here is derived from an EMBL/GenBank/DDBJ whole genome shotgun (WGS) entry which is preliminary data.</text>
</comment>
<dbReference type="PANTHER" id="PTHR46623">
    <property type="entry name" value="CARBOXYMETHYLENEBUTENOLIDASE-RELATED"/>
    <property type="match status" value="1"/>
</dbReference>
<dbReference type="SUPFAM" id="SSF53474">
    <property type="entry name" value="alpha/beta-Hydrolases"/>
    <property type="match status" value="1"/>
</dbReference>
<evidence type="ECO:0000313" key="2">
    <source>
        <dbReference type="EMBL" id="TYL88115.1"/>
    </source>
</evidence>
<dbReference type="AlphaFoldDB" id="A0A5D3K020"/>
<protein>
    <submittedName>
        <fullName evidence="2">Dienelactone hydrolase family protein</fullName>
    </submittedName>
</protein>
<gene>
    <name evidence="2" type="ORF">FXB40_39540</name>
</gene>
<organism evidence="2 3">
    <name type="scientific">Bradyrhizobium rifense</name>
    <dbReference type="NCBI Taxonomy" id="515499"/>
    <lineage>
        <taxon>Bacteria</taxon>
        <taxon>Pseudomonadati</taxon>
        <taxon>Pseudomonadota</taxon>
        <taxon>Alphaproteobacteria</taxon>
        <taxon>Hyphomicrobiales</taxon>
        <taxon>Nitrobacteraceae</taxon>
        <taxon>Bradyrhizobium</taxon>
    </lineage>
</organism>
<dbReference type="Proteomes" id="UP000324758">
    <property type="component" value="Unassembled WGS sequence"/>
</dbReference>
<keyword evidence="2" id="KW-0378">Hydrolase</keyword>